<proteinExistence type="predicted"/>
<evidence type="ECO:0000256" key="1">
    <source>
        <dbReference type="SAM" id="MobiDB-lite"/>
    </source>
</evidence>
<evidence type="ECO:0000313" key="2">
    <source>
        <dbReference type="EMBL" id="TID13735.1"/>
    </source>
</evidence>
<dbReference type="EMBL" id="SNSC02000025">
    <property type="protein sequence ID" value="TID13735.1"/>
    <property type="molecule type" value="Genomic_DNA"/>
</dbReference>
<feature type="compositionally biased region" description="Polar residues" evidence="1">
    <location>
        <begin position="45"/>
        <end position="57"/>
    </location>
</feature>
<comment type="caution">
    <text evidence="2">The sequence shown here is derived from an EMBL/GenBank/DDBJ whole genome shotgun (WGS) entry which is preliminary data.</text>
</comment>
<reference evidence="2 3" key="1">
    <citation type="submission" date="2019-04" db="EMBL/GenBank/DDBJ databases">
        <title>High contiguity whole genome sequence and gene annotation resource for two Venturia nashicola isolates.</title>
        <authorList>
            <person name="Prokchorchik M."/>
            <person name="Won K."/>
            <person name="Lee Y."/>
            <person name="Choi E.D."/>
            <person name="Segonzac C."/>
            <person name="Sohn K.H."/>
        </authorList>
    </citation>
    <scope>NUCLEOTIDE SEQUENCE [LARGE SCALE GENOMIC DNA]</scope>
    <source>
        <strain evidence="2 3">PRI2</strain>
    </source>
</reference>
<organism evidence="2 3">
    <name type="scientific">Venturia nashicola</name>
    <dbReference type="NCBI Taxonomy" id="86259"/>
    <lineage>
        <taxon>Eukaryota</taxon>
        <taxon>Fungi</taxon>
        <taxon>Dikarya</taxon>
        <taxon>Ascomycota</taxon>
        <taxon>Pezizomycotina</taxon>
        <taxon>Dothideomycetes</taxon>
        <taxon>Pleosporomycetidae</taxon>
        <taxon>Venturiales</taxon>
        <taxon>Venturiaceae</taxon>
        <taxon>Venturia</taxon>
    </lineage>
</organism>
<name>A0A4Z1NSY6_9PEZI</name>
<dbReference type="AlphaFoldDB" id="A0A4Z1NSY6"/>
<feature type="region of interest" description="Disordered" evidence="1">
    <location>
        <begin position="1"/>
        <end position="86"/>
    </location>
</feature>
<evidence type="ECO:0000313" key="3">
    <source>
        <dbReference type="Proteomes" id="UP000298493"/>
    </source>
</evidence>
<accession>A0A4Z1NSY6</accession>
<sequence length="86" mass="9943">MQTSRKVEETEKNLTRERQLEASSSSDRDSRTTKSKHNQDERNSLHPQRTTPMTFATTHFGASRSRNHDVYRMNSGQPGIGNRDCY</sequence>
<dbReference type="Proteomes" id="UP000298493">
    <property type="component" value="Unassembled WGS sequence"/>
</dbReference>
<keyword evidence="3" id="KW-1185">Reference proteome</keyword>
<feature type="compositionally biased region" description="Basic and acidic residues" evidence="1">
    <location>
        <begin position="1"/>
        <end position="44"/>
    </location>
</feature>
<gene>
    <name evidence="2" type="ORF">E6O75_ATG01713</name>
</gene>
<protein>
    <submittedName>
        <fullName evidence="2">Uncharacterized protein</fullName>
    </submittedName>
</protein>